<feature type="domain" description="Bacterial bifunctional deaminase-reductase C-terminal" evidence="1">
    <location>
        <begin position="4"/>
        <end position="169"/>
    </location>
</feature>
<reference evidence="2 3" key="1">
    <citation type="submission" date="2016-10" db="EMBL/GenBank/DDBJ databases">
        <authorList>
            <person name="de Groot N.N."/>
        </authorList>
    </citation>
    <scope>NUCLEOTIDE SEQUENCE [LARGE SCALE GENOMIC DNA]</scope>
    <source>
        <strain evidence="2 3">DSM 43019</strain>
    </source>
</reference>
<name>A0A1I2BZJ0_9ACTN</name>
<dbReference type="Gene3D" id="3.40.430.10">
    <property type="entry name" value="Dihydrofolate Reductase, subunit A"/>
    <property type="match status" value="1"/>
</dbReference>
<sequence>MGKIVAVEYMTLDGVFEEPVWSGPYFNDELGAWQADNLREADALLLGRKTYEGLKAVWPRMASETGDFGAKMNGMPKYVATRTLTEPEWNATFLEGDVVEAVAKLKTGSETLMLNGSGSLFNLLTEHKLIDEYRLMIYPVVAGEGRPLWEPGAAVTLAHNGSWRSATGVEVIGYVPA</sequence>
<dbReference type="InterPro" id="IPR002734">
    <property type="entry name" value="RibDG_C"/>
</dbReference>
<accession>A0A1I2BZJ0</accession>
<keyword evidence="3" id="KW-1185">Reference proteome</keyword>
<dbReference type="EMBL" id="FONV01000002">
    <property type="protein sequence ID" value="SFE61519.1"/>
    <property type="molecule type" value="Genomic_DNA"/>
</dbReference>
<evidence type="ECO:0000313" key="3">
    <source>
        <dbReference type="Proteomes" id="UP000199645"/>
    </source>
</evidence>
<dbReference type="Pfam" id="PF01872">
    <property type="entry name" value="RibD_C"/>
    <property type="match status" value="1"/>
</dbReference>
<gene>
    <name evidence="2" type="ORF">SAMN05421541_102619</name>
</gene>
<dbReference type="GO" id="GO:0008703">
    <property type="term" value="F:5-amino-6-(5-phosphoribosylamino)uracil reductase activity"/>
    <property type="evidence" value="ECO:0007669"/>
    <property type="project" value="InterPro"/>
</dbReference>
<organism evidence="2 3">
    <name type="scientific">Actinoplanes philippinensis</name>
    <dbReference type="NCBI Taxonomy" id="35752"/>
    <lineage>
        <taxon>Bacteria</taxon>
        <taxon>Bacillati</taxon>
        <taxon>Actinomycetota</taxon>
        <taxon>Actinomycetes</taxon>
        <taxon>Micromonosporales</taxon>
        <taxon>Micromonosporaceae</taxon>
        <taxon>Actinoplanes</taxon>
    </lineage>
</organism>
<dbReference type="STRING" id="35752.SAMN05421541_102619"/>
<dbReference type="Proteomes" id="UP000199645">
    <property type="component" value="Unassembled WGS sequence"/>
</dbReference>
<dbReference type="GO" id="GO:0009231">
    <property type="term" value="P:riboflavin biosynthetic process"/>
    <property type="evidence" value="ECO:0007669"/>
    <property type="project" value="InterPro"/>
</dbReference>
<dbReference type="AlphaFoldDB" id="A0A1I2BZJ0"/>
<dbReference type="PANTHER" id="PTHR38011">
    <property type="entry name" value="DIHYDROFOLATE REDUCTASE FAMILY PROTEIN (AFU_ORTHOLOGUE AFUA_8G06820)"/>
    <property type="match status" value="1"/>
</dbReference>
<proteinExistence type="predicted"/>
<protein>
    <submittedName>
        <fullName evidence="2">Dihydrofolate reductase</fullName>
    </submittedName>
</protein>
<dbReference type="RefSeq" id="WP_093610999.1">
    <property type="nucleotide sequence ID" value="NZ_BOMT01000020.1"/>
</dbReference>
<dbReference type="PANTHER" id="PTHR38011:SF11">
    <property type="entry name" value="2,5-DIAMINO-6-RIBOSYLAMINO-4(3H)-PYRIMIDINONE 5'-PHOSPHATE REDUCTASE"/>
    <property type="match status" value="1"/>
</dbReference>
<dbReference type="InterPro" id="IPR050765">
    <property type="entry name" value="Riboflavin_Biosynth_HTPR"/>
</dbReference>
<evidence type="ECO:0000313" key="2">
    <source>
        <dbReference type="EMBL" id="SFE61519.1"/>
    </source>
</evidence>
<dbReference type="OrthoDB" id="3471694at2"/>
<dbReference type="InterPro" id="IPR024072">
    <property type="entry name" value="DHFR-like_dom_sf"/>
</dbReference>
<dbReference type="SUPFAM" id="SSF53597">
    <property type="entry name" value="Dihydrofolate reductase-like"/>
    <property type="match status" value="1"/>
</dbReference>
<evidence type="ECO:0000259" key="1">
    <source>
        <dbReference type="Pfam" id="PF01872"/>
    </source>
</evidence>